<dbReference type="eggNOG" id="COG2068">
    <property type="taxonomic scope" value="Bacteria"/>
</dbReference>
<dbReference type="Gene3D" id="3.90.550.10">
    <property type="entry name" value="Spore Coat Polysaccharide Biosynthesis Protein SpsA, Chain A"/>
    <property type="match status" value="1"/>
</dbReference>
<dbReference type="InterPro" id="IPR025877">
    <property type="entry name" value="MobA-like_NTP_Trfase"/>
</dbReference>
<feature type="domain" description="MobA-like NTP transferase" evidence="1">
    <location>
        <begin position="5"/>
        <end position="163"/>
    </location>
</feature>
<dbReference type="KEGG" id="gka:GKP22"/>
<sequence length="200" mass="22304">MKVWAVILAAGVSKRMGYPKTLLPFNGKSIIRHVIKKALSSNVDGIIAVINPNVRGLEQEVKETGVKVVINQYAENGMSSSLWNGLKALPNEVEATLILLGDQPGVDPWVINKIIKTYEETRSKIIQPTYQGIPGHPVLFDQSLFPYLYEVRGDQGGREVIQKFLSERVLIETGQSLLKDIDTWEDYIQLIKSSNQKIGS</sequence>
<evidence type="ECO:0000259" key="1">
    <source>
        <dbReference type="Pfam" id="PF12804"/>
    </source>
</evidence>
<dbReference type="CDD" id="cd04182">
    <property type="entry name" value="GT_2_like_f"/>
    <property type="match status" value="1"/>
</dbReference>
<dbReference type="RefSeq" id="WP_011229496.1">
    <property type="nucleotide sequence ID" value="NC_006509.1"/>
</dbReference>
<keyword evidence="3" id="KW-1185">Reference proteome</keyword>
<evidence type="ECO:0000313" key="2">
    <source>
        <dbReference type="EMBL" id="BAD74265.1"/>
    </source>
</evidence>
<dbReference type="EMBL" id="AP006520">
    <property type="protein sequence ID" value="BAD74265.1"/>
    <property type="molecule type" value="Genomic_DNA"/>
</dbReference>
<proteinExistence type="predicted"/>
<geneLocation type="plasmid" evidence="2 3">
    <name>pHTA426</name>
</geneLocation>
<evidence type="ECO:0000313" key="3">
    <source>
        <dbReference type="Proteomes" id="UP000001172"/>
    </source>
</evidence>
<name>Q5QL45_GEOKA</name>
<protein>
    <submittedName>
        <fullName evidence="2">Hypothetical conserved protein</fullName>
    </submittedName>
</protein>
<dbReference type="SUPFAM" id="SSF53448">
    <property type="entry name" value="Nucleotide-diphospho-sugar transferases"/>
    <property type="match status" value="1"/>
</dbReference>
<keyword evidence="2" id="KW-0614">Plasmid</keyword>
<dbReference type="Proteomes" id="UP000001172">
    <property type="component" value="Plasmid pHTA426"/>
</dbReference>
<dbReference type="GO" id="GO:0016779">
    <property type="term" value="F:nucleotidyltransferase activity"/>
    <property type="evidence" value="ECO:0007669"/>
    <property type="project" value="UniProtKB-ARBA"/>
</dbReference>
<gene>
    <name evidence="2" type="ordered locus">GKP22</name>
</gene>
<accession>Q5QL45</accession>
<dbReference type="PANTHER" id="PTHR43777">
    <property type="entry name" value="MOLYBDENUM COFACTOR CYTIDYLYLTRANSFERASE"/>
    <property type="match status" value="1"/>
</dbReference>
<dbReference type="Pfam" id="PF12804">
    <property type="entry name" value="NTP_transf_3"/>
    <property type="match status" value="1"/>
</dbReference>
<dbReference type="PATRIC" id="fig|235909.7.peg.23"/>
<dbReference type="PANTHER" id="PTHR43777:SF1">
    <property type="entry name" value="MOLYBDENUM COFACTOR CYTIDYLYLTRANSFERASE"/>
    <property type="match status" value="1"/>
</dbReference>
<dbReference type="HOGENOM" id="CLU_061980_2_0_9"/>
<reference evidence="2 3" key="1">
    <citation type="journal article" date="2004" name="Nucleic Acids Res.">
        <title>Thermoadaptation trait revealed by the genome sequence of thermophilic Geobacillus kaustophilus.</title>
        <authorList>
            <person name="Takami H."/>
            <person name="Takaki Y."/>
            <person name="Chee G.J."/>
            <person name="Nishi S."/>
            <person name="Shimamura S."/>
            <person name="Suzuki H."/>
            <person name="Matsui S."/>
            <person name="Uchiyama I."/>
        </authorList>
    </citation>
    <scope>NUCLEOTIDE SEQUENCE [LARGE SCALE GENOMIC DNA]</scope>
    <source>
        <strain evidence="2 3">HTA426</strain>
        <plasmid evidence="3">Plasmid pHTA426</plasmid>
    </source>
</reference>
<organism evidence="2 3">
    <name type="scientific">Geobacillus kaustophilus (strain HTA426)</name>
    <dbReference type="NCBI Taxonomy" id="235909"/>
    <lineage>
        <taxon>Bacteria</taxon>
        <taxon>Bacillati</taxon>
        <taxon>Bacillota</taxon>
        <taxon>Bacilli</taxon>
        <taxon>Bacillales</taxon>
        <taxon>Anoxybacillaceae</taxon>
        <taxon>Geobacillus</taxon>
        <taxon>Geobacillus thermoleovorans group</taxon>
    </lineage>
</organism>
<dbReference type="AlphaFoldDB" id="Q5QL45"/>
<dbReference type="InterPro" id="IPR029044">
    <property type="entry name" value="Nucleotide-diphossugar_trans"/>
</dbReference>